<keyword evidence="2" id="KW-1185">Reference proteome</keyword>
<gene>
    <name evidence="1" type="ORF">CVIRNUC_005344</name>
</gene>
<protein>
    <submittedName>
        <fullName evidence="1">Uncharacterized protein</fullName>
    </submittedName>
</protein>
<comment type="caution">
    <text evidence="1">The sequence shown here is derived from an EMBL/GenBank/DDBJ whole genome shotgun (WGS) entry which is preliminary data.</text>
</comment>
<dbReference type="AlphaFoldDB" id="A0AAV1I5S8"/>
<reference evidence="1 2" key="1">
    <citation type="submission" date="2023-10" db="EMBL/GenBank/DDBJ databases">
        <authorList>
            <person name="Maclean D."/>
            <person name="Macfadyen A."/>
        </authorList>
    </citation>
    <scope>NUCLEOTIDE SEQUENCE [LARGE SCALE GENOMIC DNA]</scope>
</reference>
<name>A0AAV1I5S8_9CHLO</name>
<evidence type="ECO:0000313" key="1">
    <source>
        <dbReference type="EMBL" id="CAK0781323.1"/>
    </source>
</evidence>
<evidence type="ECO:0000313" key="2">
    <source>
        <dbReference type="Proteomes" id="UP001314263"/>
    </source>
</evidence>
<sequence>MSVRGGDCAALVCMAPVSIEKENFLSRIPAAVCMNAISLFYIPDNLQGHIDNGGRLPSIQIGLTIMLKSVCAACLIQICLSTLSLHLTHIRMCSLPHNIHQGRSICE</sequence>
<dbReference type="EMBL" id="CAUYUE010000006">
    <property type="protein sequence ID" value="CAK0781323.1"/>
    <property type="molecule type" value="Genomic_DNA"/>
</dbReference>
<organism evidence="1 2">
    <name type="scientific">Coccomyxa viridis</name>
    <dbReference type="NCBI Taxonomy" id="1274662"/>
    <lineage>
        <taxon>Eukaryota</taxon>
        <taxon>Viridiplantae</taxon>
        <taxon>Chlorophyta</taxon>
        <taxon>core chlorophytes</taxon>
        <taxon>Trebouxiophyceae</taxon>
        <taxon>Trebouxiophyceae incertae sedis</taxon>
        <taxon>Coccomyxaceae</taxon>
        <taxon>Coccomyxa</taxon>
    </lineage>
</organism>
<dbReference type="Proteomes" id="UP001314263">
    <property type="component" value="Unassembled WGS sequence"/>
</dbReference>
<proteinExistence type="predicted"/>
<accession>A0AAV1I5S8</accession>